<name>A0A7S4VH96_9DINO</name>
<reference evidence="2" key="1">
    <citation type="submission" date="2021-01" db="EMBL/GenBank/DDBJ databases">
        <authorList>
            <person name="Corre E."/>
            <person name="Pelletier E."/>
            <person name="Niang G."/>
            <person name="Scheremetjew M."/>
            <person name="Finn R."/>
            <person name="Kale V."/>
            <person name="Holt S."/>
            <person name="Cochrane G."/>
            <person name="Meng A."/>
            <person name="Brown T."/>
            <person name="Cohen L."/>
        </authorList>
    </citation>
    <scope>NUCLEOTIDE SEQUENCE</scope>
    <source>
        <strain evidence="2">CCMP3105</strain>
    </source>
</reference>
<feature type="compositionally biased region" description="Low complexity" evidence="1">
    <location>
        <begin position="77"/>
        <end position="88"/>
    </location>
</feature>
<feature type="region of interest" description="Disordered" evidence="1">
    <location>
        <begin position="22"/>
        <end position="44"/>
    </location>
</feature>
<evidence type="ECO:0000256" key="1">
    <source>
        <dbReference type="SAM" id="MobiDB-lite"/>
    </source>
</evidence>
<feature type="region of interest" description="Disordered" evidence="1">
    <location>
        <begin position="104"/>
        <end position="123"/>
    </location>
</feature>
<dbReference type="EMBL" id="HBNR01070762">
    <property type="protein sequence ID" value="CAE4645447.1"/>
    <property type="molecule type" value="Transcribed_RNA"/>
</dbReference>
<feature type="region of interest" description="Disordered" evidence="1">
    <location>
        <begin position="77"/>
        <end position="97"/>
    </location>
</feature>
<gene>
    <name evidence="2" type="ORF">AMON00008_LOCUS50122</name>
</gene>
<feature type="region of interest" description="Disordered" evidence="1">
    <location>
        <begin position="200"/>
        <end position="222"/>
    </location>
</feature>
<feature type="compositionally biased region" description="Basic and acidic residues" evidence="1">
    <location>
        <begin position="29"/>
        <end position="44"/>
    </location>
</feature>
<dbReference type="AlphaFoldDB" id="A0A7S4VH96"/>
<evidence type="ECO:0000313" key="2">
    <source>
        <dbReference type="EMBL" id="CAE4645447.1"/>
    </source>
</evidence>
<organism evidence="2">
    <name type="scientific">Alexandrium monilatum</name>
    <dbReference type="NCBI Taxonomy" id="311494"/>
    <lineage>
        <taxon>Eukaryota</taxon>
        <taxon>Sar</taxon>
        <taxon>Alveolata</taxon>
        <taxon>Dinophyceae</taxon>
        <taxon>Gonyaulacales</taxon>
        <taxon>Pyrocystaceae</taxon>
        <taxon>Alexandrium</taxon>
    </lineage>
</organism>
<feature type="region of interest" description="Disordered" evidence="1">
    <location>
        <begin position="130"/>
        <end position="151"/>
    </location>
</feature>
<protein>
    <submittedName>
        <fullName evidence="2">Uncharacterized protein</fullName>
    </submittedName>
</protein>
<feature type="compositionally biased region" description="Low complexity" evidence="1">
    <location>
        <begin position="210"/>
        <end position="222"/>
    </location>
</feature>
<accession>A0A7S4VH96</accession>
<sequence length="222" mass="23902">MDATLPAKVVRRRPPERTCSLLQTPAVSRRRDGPRDELSPRHRALRGEYRKGVYLSAEGAEIQLHPYDDICKAQAAGSSSSTSVGTSSGEDHSTPVHLIIHSNPDSAAKCDKPAHAPGATRQLCTPRTLSFPQSESAARPTSAALPTSMTRSQSATRFAGCTPLPADLGVPSTPRVPRSAACAVTEKWLPSLQRHSCRMPATATAGTIRQPLQQQQQQPQQR</sequence>
<proteinExistence type="predicted"/>